<feature type="transmembrane region" description="Helical" evidence="2">
    <location>
        <begin position="20"/>
        <end position="43"/>
    </location>
</feature>
<dbReference type="PANTHER" id="PTHR40465:SF1">
    <property type="entry name" value="DUF6534 DOMAIN-CONTAINING PROTEIN"/>
    <property type="match status" value="1"/>
</dbReference>
<name>A0A9P5Q7M3_9AGAR</name>
<feature type="transmembrane region" description="Helical" evidence="2">
    <location>
        <begin position="248"/>
        <end position="269"/>
    </location>
</feature>
<keyword evidence="2" id="KW-0812">Transmembrane</keyword>
<proteinExistence type="predicted"/>
<protein>
    <recommendedName>
        <fullName evidence="3">DUF6534 domain-containing protein</fullName>
    </recommendedName>
</protein>
<gene>
    <name evidence="4" type="ORF">BDP27DRAFT_1414120</name>
</gene>
<feature type="transmembrane region" description="Helical" evidence="2">
    <location>
        <begin position="218"/>
        <end position="242"/>
    </location>
</feature>
<dbReference type="InterPro" id="IPR045339">
    <property type="entry name" value="DUF6534"/>
</dbReference>
<reference evidence="4" key="1">
    <citation type="submission" date="2020-11" db="EMBL/GenBank/DDBJ databases">
        <authorList>
            <consortium name="DOE Joint Genome Institute"/>
            <person name="Ahrendt S."/>
            <person name="Riley R."/>
            <person name="Andreopoulos W."/>
            <person name="Labutti K."/>
            <person name="Pangilinan J."/>
            <person name="Ruiz-Duenas F.J."/>
            <person name="Barrasa J.M."/>
            <person name="Sanchez-Garcia M."/>
            <person name="Camarero S."/>
            <person name="Miyauchi S."/>
            <person name="Serrano A."/>
            <person name="Linde D."/>
            <person name="Babiker R."/>
            <person name="Drula E."/>
            <person name="Ayuso-Fernandez I."/>
            <person name="Pacheco R."/>
            <person name="Padilla G."/>
            <person name="Ferreira P."/>
            <person name="Barriuso J."/>
            <person name="Kellner H."/>
            <person name="Castanera R."/>
            <person name="Alfaro M."/>
            <person name="Ramirez L."/>
            <person name="Pisabarro A.G."/>
            <person name="Kuo A."/>
            <person name="Tritt A."/>
            <person name="Lipzen A."/>
            <person name="He G."/>
            <person name="Yan M."/>
            <person name="Ng V."/>
            <person name="Cullen D."/>
            <person name="Martin F."/>
            <person name="Rosso M.-N."/>
            <person name="Henrissat B."/>
            <person name="Hibbett D."/>
            <person name="Martinez A.T."/>
            <person name="Grigoriev I.V."/>
        </authorList>
    </citation>
    <scope>NUCLEOTIDE SEQUENCE</scope>
    <source>
        <strain evidence="4">AH 40177</strain>
    </source>
</reference>
<keyword evidence="5" id="KW-1185">Reference proteome</keyword>
<dbReference type="AlphaFoldDB" id="A0A9P5Q7M3"/>
<dbReference type="Proteomes" id="UP000772434">
    <property type="component" value="Unassembled WGS sequence"/>
</dbReference>
<feature type="transmembrane region" description="Helical" evidence="2">
    <location>
        <begin position="122"/>
        <end position="149"/>
    </location>
</feature>
<dbReference type="Pfam" id="PF20152">
    <property type="entry name" value="DUF6534"/>
    <property type="match status" value="1"/>
</dbReference>
<feature type="transmembrane region" description="Helical" evidence="2">
    <location>
        <begin position="90"/>
        <end position="110"/>
    </location>
</feature>
<evidence type="ECO:0000313" key="5">
    <source>
        <dbReference type="Proteomes" id="UP000772434"/>
    </source>
</evidence>
<feature type="transmembrane region" description="Helical" evidence="2">
    <location>
        <begin position="185"/>
        <end position="206"/>
    </location>
</feature>
<evidence type="ECO:0000259" key="3">
    <source>
        <dbReference type="Pfam" id="PF20152"/>
    </source>
</evidence>
<sequence length="405" mass="45686">MNASTFSARHVTVYDKIPSAVLLDGIIQSFLLGFVLGQASKYFSAYKDDGWKKRVYVAIVVLLSLLQTIIEEYKLWQIAVKKVSWAHSHFVWSDIAVNGFISWSCEAFFIRRCWKMTNHNRWVLYPLGTLSVTVLIMNTYGAVITPLVVGKYDRKTNVYHGSASLAKSQIRLIQLERQLDFVSSYWMFGSLAVDIIVASILITSLWRAKTGLKDSDRLVWSVITLTCESAALPCISMIIAVSLRHLNIEINFVIFFVLLAGKLYTYGLLRTLNARDDFRVRLKSQDLGRVTLGQWQWDQGQNETQCHLNSAVDPVSEVSLSVSYMKPPSMKNAKPPKLSDTASISHLSNTACGSEKRSEETDVNDDTFVVVHPLSPQVTFSSPRLDSFERGGSTQRNRMSSRSFQ</sequence>
<comment type="caution">
    <text evidence="4">The sequence shown here is derived from an EMBL/GenBank/DDBJ whole genome shotgun (WGS) entry which is preliminary data.</text>
</comment>
<organism evidence="4 5">
    <name type="scientific">Rhodocollybia butyracea</name>
    <dbReference type="NCBI Taxonomy" id="206335"/>
    <lineage>
        <taxon>Eukaryota</taxon>
        <taxon>Fungi</taxon>
        <taxon>Dikarya</taxon>
        <taxon>Basidiomycota</taxon>
        <taxon>Agaricomycotina</taxon>
        <taxon>Agaricomycetes</taxon>
        <taxon>Agaricomycetidae</taxon>
        <taxon>Agaricales</taxon>
        <taxon>Marasmiineae</taxon>
        <taxon>Omphalotaceae</taxon>
        <taxon>Rhodocollybia</taxon>
    </lineage>
</organism>
<feature type="transmembrane region" description="Helical" evidence="2">
    <location>
        <begin position="55"/>
        <end position="70"/>
    </location>
</feature>
<evidence type="ECO:0000313" key="4">
    <source>
        <dbReference type="EMBL" id="KAF9076988.1"/>
    </source>
</evidence>
<feature type="compositionally biased region" description="Polar residues" evidence="1">
    <location>
        <begin position="392"/>
        <end position="405"/>
    </location>
</feature>
<dbReference type="EMBL" id="JADNRY010000005">
    <property type="protein sequence ID" value="KAF9076988.1"/>
    <property type="molecule type" value="Genomic_DNA"/>
</dbReference>
<dbReference type="PANTHER" id="PTHR40465">
    <property type="entry name" value="CHROMOSOME 1, WHOLE GENOME SHOTGUN SEQUENCE"/>
    <property type="match status" value="1"/>
</dbReference>
<keyword evidence="2" id="KW-1133">Transmembrane helix</keyword>
<evidence type="ECO:0000256" key="2">
    <source>
        <dbReference type="SAM" id="Phobius"/>
    </source>
</evidence>
<feature type="region of interest" description="Disordered" evidence="1">
    <location>
        <begin position="378"/>
        <end position="405"/>
    </location>
</feature>
<keyword evidence="2" id="KW-0472">Membrane</keyword>
<dbReference type="OrthoDB" id="3251949at2759"/>
<feature type="domain" description="DUF6534" evidence="3">
    <location>
        <begin position="190"/>
        <end position="276"/>
    </location>
</feature>
<accession>A0A9P5Q7M3</accession>
<evidence type="ECO:0000256" key="1">
    <source>
        <dbReference type="SAM" id="MobiDB-lite"/>
    </source>
</evidence>